<organism evidence="1 2">
    <name type="scientific">Candidatus Roizmanbacteria bacterium RIFCSPHIGHO2_12_FULL_41_11</name>
    <dbReference type="NCBI Taxonomy" id="1802052"/>
    <lineage>
        <taxon>Bacteria</taxon>
        <taxon>Candidatus Roizmaniibacteriota</taxon>
    </lineage>
</organism>
<evidence type="ECO:0008006" key="3">
    <source>
        <dbReference type="Google" id="ProtNLM"/>
    </source>
</evidence>
<protein>
    <recommendedName>
        <fullName evidence="3">Phosphatidylglycerol lysyltransferase C-terminal domain-containing protein</fullName>
    </recommendedName>
</protein>
<evidence type="ECO:0000313" key="1">
    <source>
        <dbReference type="EMBL" id="OGK37167.1"/>
    </source>
</evidence>
<evidence type="ECO:0000313" key="2">
    <source>
        <dbReference type="Proteomes" id="UP000176803"/>
    </source>
</evidence>
<proteinExistence type="predicted"/>
<reference evidence="1 2" key="1">
    <citation type="journal article" date="2016" name="Nat. Commun.">
        <title>Thousands of microbial genomes shed light on interconnected biogeochemical processes in an aquifer system.</title>
        <authorList>
            <person name="Anantharaman K."/>
            <person name="Brown C.T."/>
            <person name="Hug L.A."/>
            <person name="Sharon I."/>
            <person name="Castelle C.J."/>
            <person name="Probst A.J."/>
            <person name="Thomas B.C."/>
            <person name="Singh A."/>
            <person name="Wilkins M.J."/>
            <person name="Karaoz U."/>
            <person name="Brodie E.L."/>
            <person name="Williams K.H."/>
            <person name="Hubbard S.S."/>
            <person name="Banfield J.F."/>
        </authorList>
    </citation>
    <scope>NUCLEOTIDE SEQUENCE [LARGE SCALE GENOMIC DNA]</scope>
</reference>
<accession>A0A1F7I1C5</accession>
<dbReference type="Proteomes" id="UP000176803">
    <property type="component" value="Unassembled WGS sequence"/>
</dbReference>
<gene>
    <name evidence="1" type="ORF">A3F03_03940</name>
</gene>
<dbReference type="AlphaFoldDB" id="A0A1F7I1C5"/>
<sequence>MKNLGKANQILQKITAQIPEITPISPNDLPLFQKFFSREPHTYGNSWTYVTQGMYGTGPHNLGYKYYDGKNLSAVTVYPKIEKPDLHVFYWVRPMGETILDVIARLANHLLTKQSLPTYVKKIFSIQFAYLQKKGFKDTANFPWHTLCHSEDDTYPEQIYDVAAISKLLSTPPRTSNIRKSYRKAKQIEKKHSLLIKEDNFITVAWDITQCFFDSKLIKNNKVNVSDAYDYHNPIFANPPRKQLKKRIYYIDGKPLGYYLEEQQNDLHTSMYALIILRDQIEYLTDYIMFDLFNKCETEFLNLGGSEDKGIHFFKKKFKPIKEVKMFWATNYSG</sequence>
<name>A0A1F7I1C5_9BACT</name>
<comment type="caution">
    <text evidence="1">The sequence shown here is derived from an EMBL/GenBank/DDBJ whole genome shotgun (WGS) entry which is preliminary data.</text>
</comment>
<dbReference type="EMBL" id="MGAC01000046">
    <property type="protein sequence ID" value="OGK37167.1"/>
    <property type="molecule type" value="Genomic_DNA"/>
</dbReference>